<evidence type="ECO:0000313" key="3">
    <source>
        <dbReference type="EMBL" id="OCL10551.1"/>
    </source>
</evidence>
<evidence type="ECO:0000256" key="1">
    <source>
        <dbReference type="SAM" id="MobiDB-lite"/>
    </source>
</evidence>
<keyword evidence="4" id="KW-1185">Reference proteome</keyword>
<feature type="domain" description="DUF7371" evidence="2">
    <location>
        <begin position="33"/>
        <end position="231"/>
    </location>
</feature>
<proteinExistence type="predicted"/>
<organism evidence="3 4">
    <name type="scientific">Glonium stellatum</name>
    <dbReference type="NCBI Taxonomy" id="574774"/>
    <lineage>
        <taxon>Eukaryota</taxon>
        <taxon>Fungi</taxon>
        <taxon>Dikarya</taxon>
        <taxon>Ascomycota</taxon>
        <taxon>Pezizomycotina</taxon>
        <taxon>Dothideomycetes</taxon>
        <taxon>Pleosporomycetidae</taxon>
        <taxon>Gloniales</taxon>
        <taxon>Gloniaceae</taxon>
        <taxon>Glonium</taxon>
    </lineage>
</organism>
<sequence>MTQPLAGYPSSNGTVSSDPSGSTASSSSSPCGESGNFTLTWDDTPTFIPTNTSTFEAPPIFNPYHHLFYANGYAYVLPEFEPYPPASAPNVAMYFPGPALLPNEPFAGDVLPGEIGAGPRASVNAYWFNAYSGFFGCDDEGPTDCIMQISGYQYDASTDKEVLAAQENATIPTCPGFKNCHLTPVTFSSQFRNLSGIQFEAFINGTGPQIFMMDSLAMGWVNNTCAAGILRIGNRK</sequence>
<name>A0A8E2F503_9PEZI</name>
<dbReference type="OrthoDB" id="5385013at2759"/>
<dbReference type="Pfam" id="PF24086">
    <property type="entry name" value="DUF7371"/>
    <property type="match status" value="1"/>
</dbReference>
<dbReference type="Proteomes" id="UP000250140">
    <property type="component" value="Unassembled WGS sequence"/>
</dbReference>
<evidence type="ECO:0000259" key="2">
    <source>
        <dbReference type="Pfam" id="PF24086"/>
    </source>
</evidence>
<dbReference type="InterPro" id="IPR055795">
    <property type="entry name" value="DUF7371"/>
</dbReference>
<accession>A0A8E2F503</accession>
<reference evidence="3 4" key="1">
    <citation type="journal article" date="2016" name="Nat. Commun.">
        <title>Ectomycorrhizal ecology is imprinted in the genome of the dominant symbiotic fungus Cenococcum geophilum.</title>
        <authorList>
            <consortium name="DOE Joint Genome Institute"/>
            <person name="Peter M."/>
            <person name="Kohler A."/>
            <person name="Ohm R.A."/>
            <person name="Kuo A."/>
            <person name="Krutzmann J."/>
            <person name="Morin E."/>
            <person name="Arend M."/>
            <person name="Barry K.W."/>
            <person name="Binder M."/>
            <person name="Choi C."/>
            <person name="Clum A."/>
            <person name="Copeland A."/>
            <person name="Grisel N."/>
            <person name="Haridas S."/>
            <person name="Kipfer T."/>
            <person name="LaButti K."/>
            <person name="Lindquist E."/>
            <person name="Lipzen A."/>
            <person name="Maire R."/>
            <person name="Meier B."/>
            <person name="Mihaltcheva S."/>
            <person name="Molinier V."/>
            <person name="Murat C."/>
            <person name="Poggeler S."/>
            <person name="Quandt C.A."/>
            <person name="Sperisen C."/>
            <person name="Tritt A."/>
            <person name="Tisserant E."/>
            <person name="Crous P.W."/>
            <person name="Henrissat B."/>
            <person name="Nehls U."/>
            <person name="Egli S."/>
            <person name="Spatafora J.W."/>
            <person name="Grigoriev I.V."/>
            <person name="Martin F.M."/>
        </authorList>
    </citation>
    <scope>NUCLEOTIDE SEQUENCE [LARGE SCALE GENOMIC DNA]</scope>
    <source>
        <strain evidence="3 4">CBS 207.34</strain>
    </source>
</reference>
<feature type="region of interest" description="Disordered" evidence="1">
    <location>
        <begin position="1"/>
        <end position="35"/>
    </location>
</feature>
<dbReference type="EMBL" id="KV749224">
    <property type="protein sequence ID" value="OCL10551.1"/>
    <property type="molecule type" value="Genomic_DNA"/>
</dbReference>
<gene>
    <name evidence="3" type="ORF">AOQ84DRAFT_289033</name>
</gene>
<dbReference type="AlphaFoldDB" id="A0A8E2F503"/>
<evidence type="ECO:0000313" key="4">
    <source>
        <dbReference type="Proteomes" id="UP000250140"/>
    </source>
</evidence>
<protein>
    <recommendedName>
        <fullName evidence="2">DUF7371 domain-containing protein</fullName>
    </recommendedName>
</protein>
<feature type="compositionally biased region" description="Low complexity" evidence="1">
    <location>
        <begin position="16"/>
        <end position="35"/>
    </location>
</feature>
<feature type="compositionally biased region" description="Polar residues" evidence="1">
    <location>
        <begin position="1"/>
        <end position="15"/>
    </location>
</feature>